<gene>
    <name evidence="2" type="ORF">F503_04772</name>
</gene>
<keyword evidence="3" id="KW-1185">Reference proteome</keyword>
<keyword evidence="1" id="KW-0812">Transmembrane</keyword>
<proteinExistence type="predicted"/>
<keyword evidence="1" id="KW-0472">Membrane</keyword>
<organism evidence="2 3">
    <name type="scientific">Ophiostoma piceae (strain UAMH 11346)</name>
    <name type="common">Sap stain fungus</name>
    <dbReference type="NCBI Taxonomy" id="1262450"/>
    <lineage>
        <taxon>Eukaryota</taxon>
        <taxon>Fungi</taxon>
        <taxon>Dikarya</taxon>
        <taxon>Ascomycota</taxon>
        <taxon>Pezizomycotina</taxon>
        <taxon>Sordariomycetes</taxon>
        <taxon>Sordariomycetidae</taxon>
        <taxon>Ophiostomatales</taxon>
        <taxon>Ophiostomataceae</taxon>
        <taxon>Ophiostoma</taxon>
    </lineage>
</organism>
<evidence type="ECO:0000256" key="1">
    <source>
        <dbReference type="SAM" id="Phobius"/>
    </source>
</evidence>
<protein>
    <submittedName>
        <fullName evidence="2">Uncharacterized protein</fullName>
    </submittedName>
</protein>
<name>S3BUV5_OPHP1</name>
<dbReference type="Proteomes" id="UP000016923">
    <property type="component" value="Unassembled WGS sequence"/>
</dbReference>
<reference evidence="2 3" key="1">
    <citation type="journal article" date="2013" name="BMC Genomics">
        <title>The genome and transcriptome of the pine saprophyte Ophiostoma piceae, and a comparison with the bark beetle-associated pine pathogen Grosmannia clavigera.</title>
        <authorList>
            <person name="Haridas S."/>
            <person name="Wang Y."/>
            <person name="Lim L."/>
            <person name="Massoumi Alamouti S."/>
            <person name="Jackman S."/>
            <person name="Docking R."/>
            <person name="Robertson G."/>
            <person name="Birol I."/>
            <person name="Bohlmann J."/>
            <person name="Breuil C."/>
        </authorList>
    </citation>
    <scope>NUCLEOTIDE SEQUENCE [LARGE SCALE GENOMIC DNA]</scope>
    <source>
        <strain evidence="2 3">UAMH 11346</strain>
    </source>
</reference>
<feature type="transmembrane region" description="Helical" evidence="1">
    <location>
        <begin position="45"/>
        <end position="62"/>
    </location>
</feature>
<dbReference type="AlphaFoldDB" id="S3BUV5"/>
<dbReference type="HOGENOM" id="CLU_2264518_0_0_1"/>
<dbReference type="VEuPathDB" id="FungiDB:F503_04772"/>
<accession>S3BUV5</accession>
<evidence type="ECO:0000313" key="3">
    <source>
        <dbReference type="Proteomes" id="UP000016923"/>
    </source>
</evidence>
<keyword evidence="1" id="KW-1133">Transmembrane helix</keyword>
<evidence type="ECO:0000313" key="2">
    <source>
        <dbReference type="EMBL" id="EPE04257.1"/>
    </source>
</evidence>
<sequence>MTSLFSSSLLKDVPQTDLSDVLALAIPVSTLVLAVGVLFYSRSMFIAAIIVSCSSLLLVSYTECRLASPDSRGESVVLLEKHRLQRHGDDDRWRRGEGPLLSL</sequence>
<dbReference type="EMBL" id="KE148162">
    <property type="protein sequence ID" value="EPE04257.1"/>
    <property type="molecule type" value="Genomic_DNA"/>
</dbReference>
<feature type="transmembrane region" description="Helical" evidence="1">
    <location>
        <begin position="21"/>
        <end position="39"/>
    </location>
</feature>